<accession>A0A4C1SX72</accession>
<reference evidence="1 2" key="1">
    <citation type="journal article" date="2019" name="Commun. Biol.">
        <title>The bagworm genome reveals a unique fibroin gene that provides high tensile strength.</title>
        <authorList>
            <person name="Kono N."/>
            <person name="Nakamura H."/>
            <person name="Ohtoshi R."/>
            <person name="Tomita M."/>
            <person name="Numata K."/>
            <person name="Arakawa K."/>
        </authorList>
    </citation>
    <scope>NUCLEOTIDE SEQUENCE [LARGE SCALE GENOMIC DNA]</scope>
</reference>
<name>A0A4C1SX72_EUMVA</name>
<sequence>MCVYGIRVLKSEFYFYDEYVHERSEINYKRSNGSVKQTSGGSSCAGVLSLSMRIDSRVLDTDRHSKAPPLDNYRQLGHARRITTAATDGAVKT</sequence>
<organism evidence="1 2">
    <name type="scientific">Eumeta variegata</name>
    <name type="common">Bagworm moth</name>
    <name type="synonym">Eumeta japonica</name>
    <dbReference type="NCBI Taxonomy" id="151549"/>
    <lineage>
        <taxon>Eukaryota</taxon>
        <taxon>Metazoa</taxon>
        <taxon>Ecdysozoa</taxon>
        <taxon>Arthropoda</taxon>
        <taxon>Hexapoda</taxon>
        <taxon>Insecta</taxon>
        <taxon>Pterygota</taxon>
        <taxon>Neoptera</taxon>
        <taxon>Endopterygota</taxon>
        <taxon>Lepidoptera</taxon>
        <taxon>Glossata</taxon>
        <taxon>Ditrysia</taxon>
        <taxon>Tineoidea</taxon>
        <taxon>Psychidae</taxon>
        <taxon>Oiketicinae</taxon>
        <taxon>Eumeta</taxon>
    </lineage>
</organism>
<protein>
    <submittedName>
        <fullName evidence="1">Uncharacterized protein</fullName>
    </submittedName>
</protein>
<evidence type="ECO:0000313" key="2">
    <source>
        <dbReference type="Proteomes" id="UP000299102"/>
    </source>
</evidence>
<dbReference type="EMBL" id="BGZK01000022">
    <property type="protein sequence ID" value="GBP06524.1"/>
    <property type="molecule type" value="Genomic_DNA"/>
</dbReference>
<dbReference type="Proteomes" id="UP000299102">
    <property type="component" value="Unassembled WGS sequence"/>
</dbReference>
<keyword evidence="2" id="KW-1185">Reference proteome</keyword>
<proteinExistence type="predicted"/>
<dbReference type="AlphaFoldDB" id="A0A4C1SX72"/>
<comment type="caution">
    <text evidence="1">The sequence shown here is derived from an EMBL/GenBank/DDBJ whole genome shotgun (WGS) entry which is preliminary data.</text>
</comment>
<gene>
    <name evidence="1" type="ORF">EVAR_4638_1</name>
</gene>
<evidence type="ECO:0000313" key="1">
    <source>
        <dbReference type="EMBL" id="GBP06524.1"/>
    </source>
</evidence>